<feature type="domain" description="IclR-ED" evidence="5">
    <location>
        <begin position="72"/>
        <end position="255"/>
    </location>
</feature>
<dbReference type="Gene3D" id="1.10.10.10">
    <property type="entry name" value="Winged helix-like DNA-binding domain superfamily/Winged helix DNA-binding domain"/>
    <property type="match status" value="1"/>
</dbReference>
<dbReference type="Gene3D" id="3.30.450.40">
    <property type="match status" value="1"/>
</dbReference>
<evidence type="ECO:0000313" key="6">
    <source>
        <dbReference type="EMBL" id="QDU41205.1"/>
    </source>
</evidence>
<dbReference type="EMBL" id="CP036275">
    <property type="protein sequence ID" value="QDU41205.1"/>
    <property type="molecule type" value="Genomic_DNA"/>
</dbReference>
<keyword evidence="7" id="KW-1185">Reference proteome</keyword>
<dbReference type="GO" id="GO:0003700">
    <property type="term" value="F:DNA-binding transcription factor activity"/>
    <property type="evidence" value="ECO:0007669"/>
    <property type="project" value="TreeGrafter"/>
</dbReference>
<evidence type="ECO:0000259" key="4">
    <source>
        <dbReference type="PROSITE" id="PS51077"/>
    </source>
</evidence>
<dbReference type="InterPro" id="IPR005471">
    <property type="entry name" value="Tscrpt_reg_IclR_N"/>
</dbReference>
<dbReference type="PROSITE" id="PS51078">
    <property type="entry name" value="ICLR_ED"/>
    <property type="match status" value="1"/>
</dbReference>
<protein>
    <submittedName>
        <fullName evidence="6">HTH-type transcriptional repressor AllR</fullName>
    </submittedName>
</protein>
<proteinExistence type="predicted"/>
<dbReference type="SUPFAM" id="SSF46785">
    <property type="entry name" value="Winged helix' DNA-binding domain"/>
    <property type="match status" value="1"/>
</dbReference>
<sequence length="255" mass="27999">MPVTRRPSVPNLQRGMAILEYLATHQRSATIAELSERLGYPSASVFRITQAFAELGYLSRDPVTKQFRLTNKLLLLGQPHGRDRGLVEASIPAMRQLNQATSETTQLCCLVDTGIVVLEQLLATHPFKYSAELGARCPAYSCAPGKAILASLPDDERDDLLRRIRFKRFTPTTITDRRLFREELAAICECGFAVDRAEGMAGVHCVAAAVRDRNGYPAGALTIAAPASRVPEEDFGRVGKLVIQAVRLAETNYGQ</sequence>
<reference evidence="6 7" key="1">
    <citation type="submission" date="2019-02" db="EMBL/GenBank/DDBJ databases">
        <title>Deep-cultivation of Planctomycetes and their phenomic and genomic characterization uncovers novel biology.</title>
        <authorList>
            <person name="Wiegand S."/>
            <person name="Jogler M."/>
            <person name="Boedeker C."/>
            <person name="Pinto D."/>
            <person name="Vollmers J."/>
            <person name="Rivas-Marin E."/>
            <person name="Kohn T."/>
            <person name="Peeters S.H."/>
            <person name="Heuer A."/>
            <person name="Rast P."/>
            <person name="Oberbeckmann S."/>
            <person name="Bunk B."/>
            <person name="Jeske O."/>
            <person name="Meyerdierks A."/>
            <person name="Storesund J.E."/>
            <person name="Kallscheuer N."/>
            <person name="Luecker S."/>
            <person name="Lage O.M."/>
            <person name="Pohl T."/>
            <person name="Merkel B.J."/>
            <person name="Hornburger P."/>
            <person name="Mueller R.-W."/>
            <person name="Bruemmer F."/>
            <person name="Labrenz M."/>
            <person name="Spormann A.M."/>
            <person name="Op den Camp H."/>
            <person name="Overmann J."/>
            <person name="Amann R."/>
            <person name="Jetten M.S.M."/>
            <person name="Mascher T."/>
            <person name="Medema M.H."/>
            <person name="Devos D.P."/>
            <person name="Kaster A.-K."/>
            <person name="Ovreas L."/>
            <person name="Rohde M."/>
            <person name="Galperin M.Y."/>
            <person name="Jogler C."/>
        </authorList>
    </citation>
    <scope>NUCLEOTIDE SEQUENCE [LARGE SCALE GENOMIC DNA]</scope>
    <source>
        <strain evidence="6 7">Mal4</strain>
    </source>
</reference>
<dbReference type="Pfam" id="PF09339">
    <property type="entry name" value="HTH_IclR"/>
    <property type="match status" value="1"/>
</dbReference>
<dbReference type="InterPro" id="IPR050707">
    <property type="entry name" value="HTH_MetabolicPath_Reg"/>
</dbReference>
<dbReference type="Proteomes" id="UP000320496">
    <property type="component" value="Chromosome"/>
</dbReference>
<dbReference type="RefSeq" id="WP_145372403.1">
    <property type="nucleotide sequence ID" value="NZ_CP036275.1"/>
</dbReference>
<accession>A0A517ZFE5</accession>
<evidence type="ECO:0000259" key="5">
    <source>
        <dbReference type="PROSITE" id="PS51078"/>
    </source>
</evidence>
<dbReference type="InterPro" id="IPR029016">
    <property type="entry name" value="GAF-like_dom_sf"/>
</dbReference>
<dbReference type="Pfam" id="PF01614">
    <property type="entry name" value="IclR_C"/>
    <property type="match status" value="1"/>
</dbReference>
<dbReference type="OrthoDB" id="9791752at2"/>
<dbReference type="InterPro" id="IPR036388">
    <property type="entry name" value="WH-like_DNA-bd_sf"/>
</dbReference>
<evidence type="ECO:0000256" key="3">
    <source>
        <dbReference type="ARBA" id="ARBA00023163"/>
    </source>
</evidence>
<organism evidence="6 7">
    <name type="scientific">Maioricimonas rarisocia</name>
    <dbReference type="NCBI Taxonomy" id="2528026"/>
    <lineage>
        <taxon>Bacteria</taxon>
        <taxon>Pseudomonadati</taxon>
        <taxon>Planctomycetota</taxon>
        <taxon>Planctomycetia</taxon>
        <taxon>Planctomycetales</taxon>
        <taxon>Planctomycetaceae</taxon>
        <taxon>Maioricimonas</taxon>
    </lineage>
</organism>
<dbReference type="PANTHER" id="PTHR30136">
    <property type="entry name" value="HELIX-TURN-HELIX TRANSCRIPTIONAL REGULATOR, ICLR FAMILY"/>
    <property type="match status" value="1"/>
</dbReference>
<dbReference type="KEGG" id="mri:Mal4_55700"/>
<dbReference type="InterPro" id="IPR014757">
    <property type="entry name" value="Tscrpt_reg_IclR_C"/>
</dbReference>
<dbReference type="PROSITE" id="PS51077">
    <property type="entry name" value="HTH_ICLR"/>
    <property type="match status" value="1"/>
</dbReference>
<dbReference type="SUPFAM" id="SSF55781">
    <property type="entry name" value="GAF domain-like"/>
    <property type="match status" value="1"/>
</dbReference>
<dbReference type="InterPro" id="IPR036390">
    <property type="entry name" value="WH_DNA-bd_sf"/>
</dbReference>
<name>A0A517ZFE5_9PLAN</name>
<gene>
    <name evidence="6" type="primary">allR</name>
    <name evidence="6" type="ORF">Mal4_55700</name>
</gene>
<dbReference type="SMART" id="SM00346">
    <property type="entry name" value="HTH_ICLR"/>
    <property type="match status" value="1"/>
</dbReference>
<keyword evidence="2" id="KW-0238">DNA-binding</keyword>
<evidence type="ECO:0000256" key="1">
    <source>
        <dbReference type="ARBA" id="ARBA00023015"/>
    </source>
</evidence>
<dbReference type="PANTHER" id="PTHR30136:SF35">
    <property type="entry name" value="HTH-TYPE TRANSCRIPTIONAL REGULATOR RV1719"/>
    <property type="match status" value="1"/>
</dbReference>
<keyword evidence="1" id="KW-0805">Transcription regulation</keyword>
<dbReference type="AlphaFoldDB" id="A0A517ZFE5"/>
<feature type="domain" description="HTH iclR-type" evidence="4">
    <location>
        <begin position="9"/>
        <end position="71"/>
    </location>
</feature>
<dbReference type="GO" id="GO:0003677">
    <property type="term" value="F:DNA binding"/>
    <property type="evidence" value="ECO:0007669"/>
    <property type="project" value="UniProtKB-KW"/>
</dbReference>
<keyword evidence="3" id="KW-0804">Transcription</keyword>
<evidence type="ECO:0000313" key="7">
    <source>
        <dbReference type="Proteomes" id="UP000320496"/>
    </source>
</evidence>
<evidence type="ECO:0000256" key="2">
    <source>
        <dbReference type="ARBA" id="ARBA00023125"/>
    </source>
</evidence>
<dbReference type="GO" id="GO:0045892">
    <property type="term" value="P:negative regulation of DNA-templated transcription"/>
    <property type="evidence" value="ECO:0007669"/>
    <property type="project" value="TreeGrafter"/>
</dbReference>